<name>A0A117MPK7_CHLLI</name>
<protein>
    <recommendedName>
        <fullName evidence="4">Glucosamine inositolphosphorylceramide transferase 1 N-terminal domain-containing protein</fullName>
    </recommendedName>
</protein>
<dbReference type="GO" id="GO:0045493">
    <property type="term" value="P:xylan catabolic process"/>
    <property type="evidence" value="ECO:0007669"/>
    <property type="project" value="UniProtKB-KW"/>
</dbReference>
<dbReference type="PANTHER" id="PTHR43772">
    <property type="entry name" value="ENDO-1,4-BETA-XYLANASE"/>
    <property type="match status" value="1"/>
</dbReference>
<dbReference type="Gene3D" id="2.115.10.20">
    <property type="entry name" value="Glycosyl hydrolase domain, family 43"/>
    <property type="match status" value="2"/>
</dbReference>
<dbReference type="OrthoDB" id="3771157at2"/>
<evidence type="ECO:0000256" key="2">
    <source>
        <dbReference type="ARBA" id="ARBA00023277"/>
    </source>
</evidence>
<evidence type="ECO:0000256" key="1">
    <source>
        <dbReference type="ARBA" id="ARBA00022651"/>
    </source>
</evidence>
<dbReference type="Proteomes" id="UP000053937">
    <property type="component" value="Unassembled WGS sequence"/>
</dbReference>
<feature type="transmembrane region" description="Helical" evidence="3">
    <location>
        <begin position="6"/>
        <end position="24"/>
    </location>
</feature>
<evidence type="ECO:0000313" key="6">
    <source>
        <dbReference type="Proteomes" id="UP000053937"/>
    </source>
</evidence>
<comment type="caution">
    <text evidence="5">The sequence shown here is derived from an EMBL/GenBank/DDBJ whole genome shotgun (WGS) entry which is preliminary data.</text>
</comment>
<dbReference type="Pfam" id="PF24793">
    <property type="entry name" value="GINT1_N"/>
    <property type="match status" value="1"/>
</dbReference>
<reference evidence="5 6" key="1">
    <citation type="submission" date="2015-10" db="EMBL/GenBank/DDBJ databases">
        <title>Draft Genome Sequence of Chlorobium limicola strain Frasassi Growing under Artificial Lighting in the Frasassi Cave System.</title>
        <authorList>
            <person name="Mansor M."/>
            <person name="Macalady J."/>
        </authorList>
    </citation>
    <scope>NUCLEOTIDE SEQUENCE [LARGE SCALE GENOMIC DNA]</scope>
    <source>
        <strain evidence="5 6">Frasassi</strain>
    </source>
</reference>
<dbReference type="InterPro" id="IPR052176">
    <property type="entry name" value="Glycosyl_Hydrlase_43_Enz"/>
</dbReference>
<keyword evidence="3" id="KW-1133">Transmembrane helix</keyword>
<evidence type="ECO:0000259" key="4">
    <source>
        <dbReference type="Pfam" id="PF24793"/>
    </source>
</evidence>
<organism evidence="5 6">
    <name type="scientific">Chlorobium limicola</name>
    <dbReference type="NCBI Taxonomy" id="1092"/>
    <lineage>
        <taxon>Bacteria</taxon>
        <taxon>Pseudomonadati</taxon>
        <taxon>Chlorobiota</taxon>
        <taxon>Chlorobiia</taxon>
        <taxon>Chlorobiales</taxon>
        <taxon>Chlorobiaceae</taxon>
        <taxon>Chlorobium/Pelodictyon group</taxon>
        <taxon>Chlorobium</taxon>
    </lineage>
</organism>
<dbReference type="EMBL" id="LMBR01000132">
    <property type="protein sequence ID" value="KUL28706.1"/>
    <property type="molecule type" value="Genomic_DNA"/>
</dbReference>
<dbReference type="PANTHER" id="PTHR43772:SF2">
    <property type="entry name" value="PUTATIVE (AFU_ORTHOLOGUE AFUA_2G04480)-RELATED"/>
    <property type="match status" value="1"/>
</dbReference>
<accession>A0A117MPK7</accession>
<dbReference type="AlphaFoldDB" id="A0A117MPK7"/>
<feature type="domain" description="Glucosamine inositolphosphorylceramide transferase 1 N-terminal" evidence="4">
    <location>
        <begin position="36"/>
        <end position="315"/>
    </location>
</feature>
<dbReference type="InterPro" id="IPR023296">
    <property type="entry name" value="Glyco_hydro_beta-prop_sf"/>
</dbReference>
<dbReference type="InterPro" id="IPR056442">
    <property type="entry name" value="GINT1_N"/>
</dbReference>
<gene>
    <name evidence="5" type="ORF">ASB62_05545</name>
</gene>
<keyword evidence="3" id="KW-0812">Transmembrane</keyword>
<keyword evidence="2" id="KW-0119">Carbohydrate metabolism</keyword>
<evidence type="ECO:0000313" key="5">
    <source>
        <dbReference type="EMBL" id="KUL28706.1"/>
    </source>
</evidence>
<evidence type="ECO:0000256" key="3">
    <source>
        <dbReference type="SAM" id="Phobius"/>
    </source>
</evidence>
<keyword evidence="1" id="KW-0858">Xylan degradation</keyword>
<keyword evidence="6" id="KW-1185">Reference proteome</keyword>
<dbReference type="SUPFAM" id="SSF75005">
    <property type="entry name" value="Arabinanase/levansucrase/invertase"/>
    <property type="match status" value="1"/>
</dbReference>
<keyword evidence="1" id="KW-0624">Polysaccharide degradation</keyword>
<keyword evidence="3" id="KW-0472">Membrane</keyword>
<proteinExistence type="predicted"/>
<sequence>MVPEMILTLIVLLLPLGWLVNHRLKRQRLKEKRSENEIWSIGLYEGPDPVTLTPATGIINPILTADDVTDTKARFVADPFMTVHDGRYHLFFELMNSKRNVGEIGHALSEDLKTWKYTGVVLKEKFHLSYPYVFEHEGITYMLPECAKSNAVRLYRAESFPDRWQQETTIINNINRKGPLGDPSIIFHNENWYLFTFAARTKNLHLFTSRNLTRGWHEHKKSPIRKNDPRFARPGGRIIRYKATLLRFAQDSIPSYGSRVWGFRITELTPESYREEPVSAHPVIEGGLDLWNNVGMHNIDPYETRNGNWIAFVDGLHNPTRGPQRQSLATPSDQKT</sequence>